<dbReference type="Pfam" id="PF15879">
    <property type="entry name" value="MWFE"/>
    <property type="match status" value="1"/>
</dbReference>
<accession>A0A0L0D8N7</accession>
<protein>
    <submittedName>
        <fullName evidence="3">Uncharacterized protein</fullName>
    </submittedName>
</protein>
<feature type="transmembrane region" description="Helical" evidence="2">
    <location>
        <begin position="6"/>
        <end position="30"/>
    </location>
</feature>
<keyword evidence="2" id="KW-0812">Transmembrane</keyword>
<keyword evidence="4" id="KW-1185">Reference proteome</keyword>
<dbReference type="Proteomes" id="UP000054408">
    <property type="component" value="Unassembled WGS sequence"/>
</dbReference>
<evidence type="ECO:0000256" key="2">
    <source>
        <dbReference type="SAM" id="Phobius"/>
    </source>
</evidence>
<dbReference type="AlphaFoldDB" id="A0A0L0D8N7"/>
<gene>
    <name evidence="3" type="ORF">AMSG_03883</name>
</gene>
<dbReference type="RefSeq" id="XP_013759137.1">
    <property type="nucleotide sequence ID" value="XM_013903683.1"/>
</dbReference>
<dbReference type="GeneID" id="25563454"/>
<evidence type="ECO:0000313" key="4">
    <source>
        <dbReference type="Proteomes" id="UP000054408"/>
    </source>
</evidence>
<feature type="region of interest" description="Disordered" evidence="1">
    <location>
        <begin position="59"/>
        <end position="82"/>
    </location>
</feature>
<keyword evidence="2" id="KW-1133">Transmembrane helix</keyword>
<feature type="compositionally biased region" description="Low complexity" evidence="1">
    <location>
        <begin position="60"/>
        <end position="75"/>
    </location>
</feature>
<keyword evidence="2" id="KW-0472">Membrane</keyword>
<dbReference type="EMBL" id="GL349448">
    <property type="protein sequence ID" value="KNC47653.1"/>
    <property type="molecule type" value="Genomic_DNA"/>
</dbReference>
<evidence type="ECO:0000313" key="3">
    <source>
        <dbReference type="EMBL" id="KNC47653.1"/>
    </source>
</evidence>
<sequence>MAHESIYPFAILTGGVAMMGLLQYGVGRLLKPDEHRRIKQDPWDFLMRERDRRIRSNEFAAWAGETPPAAPTPGEDAAHAAE</sequence>
<evidence type="ECO:0000256" key="1">
    <source>
        <dbReference type="SAM" id="MobiDB-lite"/>
    </source>
</evidence>
<name>A0A0L0D8N7_THETB</name>
<proteinExistence type="predicted"/>
<organism evidence="3 4">
    <name type="scientific">Thecamonas trahens ATCC 50062</name>
    <dbReference type="NCBI Taxonomy" id="461836"/>
    <lineage>
        <taxon>Eukaryota</taxon>
        <taxon>Apusozoa</taxon>
        <taxon>Apusomonadida</taxon>
        <taxon>Apusomonadidae</taxon>
        <taxon>Thecamonas</taxon>
    </lineage>
</organism>
<reference evidence="3 4" key="1">
    <citation type="submission" date="2010-05" db="EMBL/GenBank/DDBJ databases">
        <title>The Genome Sequence of Thecamonas trahens ATCC 50062.</title>
        <authorList>
            <consortium name="The Broad Institute Genome Sequencing Platform"/>
            <person name="Russ C."/>
            <person name="Cuomo C."/>
            <person name="Shea T."/>
            <person name="Young S.K."/>
            <person name="Zeng Q."/>
            <person name="Koehrsen M."/>
            <person name="Haas B."/>
            <person name="Borodovsky M."/>
            <person name="Guigo R."/>
            <person name="Alvarado L."/>
            <person name="Berlin A."/>
            <person name="Bochicchio J."/>
            <person name="Borenstein D."/>
            <person name="Chapman S."/>
            <person name="Chen Z."/>
            <person name="Freedman E."/>
            <person name="Gellesch M."/>
            <person name="Goldberg J."/>
            <person name="Griggs A."/>
            <person name="Gujja S."/>
            <person name="Heilman E."/>
            <person name="Heiman D."/>
            <person name="Hepburn T."/>
            <person name="Howarth C."/>
            <person name="Jen D."/>
            <person name="Larson L."/>
            <person name="Mehta T."/>
            <person name="Park D."/>
            <person name="Pearson M."/>
            <person name="Roberts A."/>
            <person name="Saif S."/>
            <person name="Shenoy N."/>
            <person name="Sisk P."/>
            <person name="Stolte C."/>
            <person name="Sykes S."/>
            <person name="Thomson T."/>
            <person name="Walk T."/>
            <person name="White J."/>
            <person name="Yandava C."/>
            <person name="Burger G."/>
            <person name="Gray M.W."/>
            <person name="Holland P.W.H."/>
            <person name="King N."/>
            <person name="Lang F.B.F."/>
            <person name="Roger A.J."/>
            <person name="Ruiz-Trillo I."/>
            <person name="Lander E."/>
            <person name="Nusbaum C."/>
        </authorList>
    </citation>
    <scope>NUCLEOTIDE SEQUENCE [LARGE SCALE GENOMIC DNA]</scope>
    <source>
        <strain evidence="3 4">ATCC 50062</strain>
    </source>
</reference>
<dbReference type="InterPro" id="IPR017384">
    <property type="entry name" value="NADH_Ub_cplx-1_asu_su-1"/>
</dbReference>